<dbReference type="CDD" id="cd12148">
    <property type="entry name" value="fungal_TF_MHR"/>
    <property type="match status" value="1"/>
</dbReference>
<dbReference type="PANTHER" id="PTHR38111:SF2">
    <property type="entry name" value="FINGER DOMAIN PROTEIN, PUTATIVE (AFU_ORTHOLOGUE AFUA_1G01560)-RELATED"/>
    <property type="match status" value="1"/>
</dbReference>
<keyword evidence="6 11" id="KW-0999">Mitochondrion inner membrane</keyword>
<evidence type="ECO:0000256" key="9">
    <source>
        <dbReference type="ARBA" id="ARBA00023128"/>
    </source>
</evidence>
<accession>A0A8H7B5U2</accession>
<keyword evidence="3 11" id="KW-0813">Transport</keyword>
<dbReference type="EMBL" id="JAAABM010000004">
    <property type="protein sequence ID" value="KAF7678086.1"/>
    <property type="molecule type" value="Genomic_DNA"/>
</dbReference>
<dbReference type="GO" id="GO:0006122">
    <property type="term" value="P:mitochondrial electron transport, ubiquinol to cytochrome c"/>
    <property type="evidence" value="ECO:0007669"/>
    <property type="project" value="UniProtKB-UniRule"/>
</dbReference>
<dbReference type="GeneID" id="62201692"/>
<reference evidence="12" key="2">
    <citation type="submission" date="2020-08" db="EMBL/GenBank/DDBJ databases">
        <title>Draft Genome Sequence of Cumin Blight Pathogen Alternaria burnsii.</title>
        <authorList>
            <person name="Feng Z."/>
        </authorList>
    </citation>
    <scope>NUCLEOTIDE SEQUENCE</scope>
    <source>
        <strain evidence="12">CBS107.38</strain>
    </source>
</reference>
<evidence type="ECO:0000256" key="6">
    <source>
        <dbReference type="ARBA" id="ARBA00022792"/>
    </source>
</evidence>
<keyword evidence="10 11" id="KW-0472">Membrane</keyword>
<keyword evidence="8 11" id="KW-1133">Transmembrane helix</keyword>
<evidence type="ECO:0000256" key="2">
    <source>
        <dbReference type="ARBA" id="ARBA00007668"/>
    </source>
</evidence>
<proteinExistence type="inferred from homology"/>
<evidence type="ECO:0000256" key="1">
    <source>
        <dbReference type="ARBA" id="ARBA00004434"/>
    </source>
</evidence>
<feature type="transmembrane region" description="Helical" evidence="11">
    <location>
        <begin position="464"/>
        <end position="482"/>
    </location>
</feature>
<sequence>MRLLPQVSLDKTEREVKYFFSSFLPMNTFSYGNLLVQRELQGIMHSSNALRDALCAIASLHRFQQIRCSGSGVEDGNWYRSAMLLYVGSVRCVQAQITQNKFADDPSTLWTTFLLGLFELMCDASGTNWLSHFLHGTCTILRLQHPSCLALADEKSTRKRTFFLSARIFEISRALIYSEPTFLSEPAWTSALADLWSGEGAAFWHPKEALFDMLPSFSELSIRAIKFCASEAEHLSEKVQTEQAQYLAAEGLLLQQSLHEWWDGSNAWQSASGALDTELLVAHVYYHAVSIYLSGTYDYHVHWTKPTAPRAPILPRTQIEWHTHEILRLSRELLVTGIAGVLLFFPLRVAGARVRTTCDMKEILTLFHIVLQRGFLTGTSTPPPTHCTSTTTTHFVTMALGPSDIHAKTKTTWHIGSWGNPYEGGGRPGKGVVTYALSPNRQRPMATFIGKGFWNVVRRSRNQVLYFIPPLAIAYGTMQWAIEKNEFLNSKTGRALYGDEE</sequence>
<comment type="similarity">
    <text evidence="2 11">Belongs to the UQCRQ/QCR8 family.</text>
</comment>
<evidence type="ECO:0000256" key="8">
    <source>
        <dbReference type="ARBA" id="ARBA00022989"/>
    </source>
</evidence>
<protein>
    <recommendedName>
        <fullName evidence="11">Cytochrome b-c1 complex subunit 8</fullName>
    </recommendedName>
    <alternativeName>
        <fullName evidence="11">Complex III subunit 8</fullName>
    </alternativeName>
</protein>
<dbReference type="InterPro" id="IPR004205">
    <property type="entry name" value="Cyt_bc1_su8"/>
</dbReference>
<evidence type="ECO:0000256" key="5">
    <source>
        <dbReference type="ARBA" id="ARBA00022692"/>
    </source>
</evidence>
<comment type="caution">
    <text evidence="11">Lacks conserved residue(s) required for the propagation of feature annotation.</text>
</comment>
<keyword evidence="9 11" id="KW-0496">Mitochondrion</keyword>
<dbReference type="GO" id="GO:0045275">
    <property type="term" value="C:respiratory chain complex III"/>
    <property type="evidence" value="ECO:0007669"/>
    <property type="project" value="UniProtKB-UniRule"/>
</dbReference>
<evidence type="ECO:0000256" key="7">
    <source>
        <dbReference type="ARBA" id="ARBA00022982"/>
    </source>
</evidence>
<evidence type="ECO:0000313" key="12">
    <source>
        <dbReference type="EMBL" id="KAF7678086.1"/>
    </source>
</evidence>
<dbReference type="Proteomes" id="UP000596902">
    <property type="component" value="Unassembled WGS sequence"/>
</dbReference>
<dbReference type="InterPro" id="IPR053178">
    <property type="entry name" value="Osmoadaptation_assoc"/>
</dbReference>
<dbReference type="SUPFAM" id="SSF81508">
    <property type="entry name" value="Ubiquinone-binding protein QP-C of cytochrome bc1 complex (Ubiquinol-cytochrome c reductase)"/>
    <property type="match status" value="1"/>
</dbReference>
<evidence type="ECO:0000256" key="11">
    <source>
        <dbReference type="RuleBase" id="RU368118"/>
    </source>
</evidence>
<keyword evidence="4 11" id="KW-0679">Respiratory chain</keyword>
<dbReference type="RefSeq" id="XP_038788221.1">
    <property type="nucleotide sequence ID" value="XM_038928514.1"/>
</dbReference>
<dbReference type="InterPro" id="IPR036642">
    <property type="entry name" value="Cyt_bc1_su8_sf"/>
</dbReference>
<evidence type="ECO:0000256" key="4">
    <source>
        <dbReference type="ARBA" id="ARBA00022660"/>
    </source>
</evidence>
<comment type="subunit">
    <text evidence="11">Component of the ubiquinol-cytochrome c oxidoreductase (cytochrome b-c1 complex, complex III, CIII), a multisubunit enzyme composed of 3 respiratory subunits cytochrome b, cytochrome c1 and Rieske protein, 2 core protein subunits, and additional low-molecular weight protein subunits. The complex exists as an obligatory dimer and forms supercomplexes (SCs) in the inner mitochondrial membrane with cytochrome c oxidase (complex IV, CIV).</text>
</comment>
<evidence type="ECO:0000256" key="3">
    <source>
        <dbReference type="ARBA" id="ARBA00022448"/>
    </source>
</evidence>
<dbReference type="Pfam" id="PF02939">
    <property type="entry name" value="UcrQ"/>
    <property type="match status" value="1"/>
</dbReference>
<comment type="function">
    <text evidence="11">Component of the ubiquinol-cytochrome c oxidoreductase, a multisubunit transmembrane complex that is part of the mitochondrial electron transport chain which drives oxidative phosphorylation. The complex plays an important role in the uptake of multiple carbon sources present in different host niches.</text>
</comment>
<comment type="caution">
    <text evidence="12">The sequence shown here is derived from an EMBL/GenBank/DDBJ whole genome shotgun (WGS) entry which is preliminary data.</text>
</comment>
<evidence type="ECO:0000256" key="10">
    <source>
        <dbReference type="ARBA" id="ARBA00023136"/>
    </source>
</evidence>
<dbReference type="GO" id="GO:0005743">
    <property type="term" value="C:mitochondrial inner membrane"/>
    <property type="evidence" value="ECO:0007669"/>
    <property type="project" value="UniProtKB-SubCell"/>
</dbReference>
<dbReference type="FunFam" id="1.20.5.210:FF:000001">
    <property type="entry name" value="Cytochrome b-c1 complex subunit 8"/>
    <property type="match status" value="1"/>
</dbReference>
<evidence type="ECO:0000313" key="13">
    <source>
        <dbReference type="Proteomes" id="UP000596902"/>
    </source>
</evidence>
<name>A0A8H7B5U2_9PLEO</name>
<keyword evidence="7 11" id="KW-0249">Electron transport</keyword>
<dbReference type="AlphaFoldDB" id="A0A8H7B5U2"/>
<gene>
    <name evidence="12" type="ORF">GT037_003467</name>
</gene>
<feature type="transmembrane region" description="Helical" evidence="11">
    <location>
        <begin position="333"/>
        <end position="351"/>
    </location>
</feature>
<organism evidence="12 13">
    <name type="scientific">Alternaria burnsii</name>
    <dbReference type="NCBI Taxonomy" id="1187904"/>
    <lineage>
        <taxon>Eukaryota</taxon>
        <taxon>Fungi</taxon>
        <taxon>Dikarya</taxon>
        <taxon>Ascomycota</taxon>
        <taxon>Pezizomycotina</taxon>
        <taxon>Dothideomycetes</taxon>
        <taxon>Pleosporomycetidae</taxon>
        <taxon>Pleosporales</taxon>
        <taxon>Pleosporineae</taxon>
        <taxon>Pleosporaceae</taxon>
        <taxon>Alternaria</taxon>
        <taxon>Alternaria sect. Alternaria</taxon>
    </lineage>
</organism>
<keyword evidence="5 11" id="KW-0812">Transmembrane</keyword>
<comment type="subcellular location">
    <subcellularLocation>
        <location evidence="1 11">Mitochondrion inner membrane</location>
        <topology evidence="1 11">Single-pass membrane protein</topology>
    </subcellularLocation>
</comment>
<keyword evidence="13" id="KW-1185">Reference proteome</keyword>
<dbReference type="Gene3D" id="1.20.5.210">
    <property type="entry name" value="Cytochrome b-c1 complex subunit 8"/>
    <property type="match status" value="1"/>
</dbReference>
<dbReference type="PANTHER" id="PTHR38111">
    <property type="entry name" value="ZN(2)-C6 FUNGAL-TYPE DOMAIN-CONTAINING PROTEIN-RELATED"/>
    <property type="match status" value="1"/>
</dbReference>
<reference evidence="12" key="1">
    <citation type="submission" date="2020-01" db="EMBL/GenBank/DDBJ databases">
        <authorList>
            <person name="Feng Z.H.Z."/>
        </authorList>
    </citation>
    <scope>NUCLEOTIDE SEQUENCE</scope>
    <source>
        <strain evidence="12">CBS107.38</strain>
    </source>
</reference>